<dbReference type="CDD" id="cd09917">
    <property type="entry name" value="F-box_SF"/>
    <property type="match status" value="1"/>
</dbReference>
<comment type="caution">
    <text evidence="1">The sequence shown here is derived from an EMBL/GenBank/DDBJ whole genome shotgun (WGS) entry which is preliminary data.</text>
</comment>
<name>A0AAN6F430_9PEZI</name>
<evidence type="ECO:0000313" key="2">
    <source>
        <dbReference type="Proteomes" id="UP001168146"/>
    </source>
</evidence>
<accession>A0AAN6F430</accession>
<organism evidence="1 2">
    <name type="scientific">Friedmanniomyces endolithicus</name>
    <dbReference type="NCBI Taxonomy" id="329885"/>
    <lineage>
        <taxon>Eukaryota</taxon>
        <taxon>Fungi</taxon>
        <taxon>Dikarya</taxon>
        <taxon>Ascomycota</taxon>
        <taxon>Pezizomycotina</taxon>
        <taxon>Dothideomycetes</taxon>
        <taxon>Dothideomycetidae</taxon>
        <taxon>Mycosphaerellales</taxon>
        <taxon>Teratosphaeriaceae</taxon>
        <taxon>Friedmanniomyces</taxon>
    </lineage>
</organism>
<evidence type="ECO:0000313" key="1">
    <source>
        <dbReference type="EMBL" id="KAK0300840.1"/>
    </source>
</evidence>
<gene>
    <name evidence="1" type="ORF">LTR82_018314</name>
</gene>
<sequence>MEADAQELSRLSQYLTSSRSNGSQDYRRRQAAKKVFGTAELLEQVLSSDLTVRDLLNAMQVSRSFRDGILGSPQLLRSMGLILDSADDIYSGFARLGLFNEFYSFRTSLLPSLHDATIKLVAFFEEGVRLPALGPRSRSMRICYPPIT</sequence>
<dbReference type="Proteomes" id="UP001168146">
    <property type="component" value="Unassembled WGS sequence"/>
</dbReference>
<dbReference type="EMBL" id="JASUXU010000513">
    <property type="protein sequence ID" value="KAK0300840.1"/>
    <property type="molecule type" value="Genomic_DNA"/>
</dbReference>
<evidence type="ECO:0008006" key="3">
    <source>
        <dbReference type="Google" id="ProtNLM"/>
    </source>
</evidence>
<dbReference type="AlphaFoldDB" id="A0AAN6F430"/>
<feature type="non-terminal residue" evidence="1">
    <location>
        <position position="148"/>
    </location>
</feature>
<proteinExistence type="predicted"/>
<reference evidence="1" key="1">
    <citation type="submission" date="2021-12" db="EMBL/GenBank/DDBJ databases">
        <title>Black yeast isolated from Biological Soil Crust.</title>
        <authorList>
            <person name="Kurbessoian T."/>
        </authorList>
    </citation>
    <scope>NUCLEOTIDE SEQUENCE</scope>
    <source>
        <strain evidence="1">CCFEE 5208</strain>
    </source>
</reference>
<protein>
    <recommendedName>
        <fullName evidence="3">F-box domain-containing protein</fullName>
    </recommendedName>
</protein>
<dbReference type="SUPFAM" id="SSF81383">
    <property type="entry name" value="F-box domain"/>
    <property type="match status" value="1"/>
</dbReference>
<dbReference type="InterPro" id="IPR036047">
    <property type="entry name" value="F-box-like_dom_sf"/>
</dbReference>